<protein>
    <submittedName>
        <fullName evidence="1">Uncharacterized protein</fullName>
    </submittedName>
</protein>
<evidence type="ECO:0000313" key="2">
    <source>
        <dbReference type="Proteomes" id="UP001174229"/>
    </source>
</evidence>
<gene>
    <name evidence="1" type="ORF">OWO78_09585</name>
</gene>
<sequence>MKKIEKEIMGFNILNVKIESTGLRGGDSGHGGRTVFRLEDHASTSWNLKYEENLSGVTNVEQPQAIEIELLGDSELETFVKALEFAVEELKKIKR</sequence>
<dbReference type="AlphaFoldDB" id="A0AAP5FZ29"/>
<dbReference type="EMBL" id="JAPNPE010000002">
    <property type="protein sequence ID" value="MDK7391695.1"/>
    <property type="molecule type" value="Genomic_DNA"/>
</dbReference>
<name>A0AAP5FZ29_9BACI</name>
<reference evidence="1" key="1">
    <citation type="submission" date="2022-11" db="EMBL/GenBank/DDBJ databases">
        <title>WGS-based characterization of Bacillus cereus isolated from food &amp; feed additives.</title>
        <authorList>
            <person name="Bogaerts B."/>
            <person name="Fraiture M.-A."/>
            <person name="Roosens N.H.C."/>
            <person name="De Keersmaecker S.C.J."/>
            <person name="Vanneste K."/>
        </authorList>
    </citation>
    <scope>NUCLEOTIDE SEQUENCE</scope>
    <source>
        <strain evidence="1">74.2</strain>
    </source>
</reference>
<proteinExistence type="predicted"/>
<organism evidence="1 2">
    <name type="scientific">Bacillus pacificus</name>
    <dbReference type="NCBI Taxonomy" id="2026187"/>
    <lineage>
        <taxon>Bacteria</taxon>
        <taxon>Bacillati</taxon>
        <taxon>Bacillota</taxon>
        <taxon>Bacilli</taxon>
        <taxon>Bacillales</taxon>
        <taxon>Bacillaceae</taxon>
        <taxon>Bacillus</taxon>
        <taxon>Bacillus cereus group</taxon>
    </lineage>
</organism>
<dbReference type="Proteomes" id="UP001174229">
    <property type="component" value="Unassembled WGS sequence"/>
</dbReference>
<accession>A0AAP5FZ29</accession>
<comment type="caution">
    <text evidence="1">The sequence shown here is derived from an EMBL/GenBank/DDBJ whole genome shotgun (WGS) entry which is preliminary data.</text>
</comment>
<evidence type="ECO:0000313" key="1">
    <source>
        <dbReference type="EMBL" id="MDK7391695.1"/>
    </source>
</evidence>
<dbReference type="RefSeq" id="WP_011040716.1">
    <property type="nucleotide sequence ID" value="NZ_CP099450.1"/>
</dbReference>